<evidence type="ECO:0000313" key="2">
    <source>
        <dbReference type="EMBL" id="KAG7566862.1"/>
    </source>
</evidence>
<sequence>MNRVHSHHPFLDGEHHGSSRSLPPRREFSWAPVTRLLFRKQLRVICHARGSLFVCVIGGEVSHSTDMDLVHLLQFKYPPRLAHNQLSTTRVASTRLLPDMPDSSSESRPLISPSAQSQPRPLTTTTVDKRKQDKSVIKSSLDIVFSCKPHGHGSGYMIKRNIELTICRSFYHVGRFRLALPTALLRLASPLGPVFRRLVDRGRRHLSW</sequence>
<feature type="compositionally biased region" description="Polar residues" evidence="1">
    <location>
        <begin position="115"/>
        <end position="126"/>
    </location>
</feature>
<feature type="region of interest" description="Disordered" evidence="1">
    <location>
        <begin position="92"/>
        <end position="131"/>
    </location>
</feature>
<dbReference type="AlphaFoldDB" id="A0A8K0NQ35"/>
<comment type="caution">
    <text evidence="2">The sequence shown here is derived from an EMBL/GenBank/DDBJ whole genome shotgun (WGS) entry which is preliminary data.</text>
</comment>
<protein>
    <submittedName>
        <fullName evidence="2">Uncharacterized protein</fullName>
    </submittedName>
</protein>
<accession>A0A8K0NQ35</accession>
<dbReference type="EMBL" id="JABELV010000019">
    <property type="protein sequence ID" value="KAG7566862.1"/>
    <property type="molecule type" value="Genomic_DNA"/>
</dbReference>
<evidence type="ECO:0000256" key="1">
    <source>
        <dbReference type="SAM" id="MobiDB-lite"/>
    </source>
</evidence>
<keyword evidence="3" id="KW-1185">Reference proteome</keyword>
<dbReference type="Proteomes" id="UP000812966">
    <property type="component" value="Unassembled WGS sequence"/>
</dbReference>
<feature type="region of interest" description="Disordered" evidence="1">
    <location>
        <begin position="1"/>
        <end position="24"/>
    </location>
</feature>
<reference evidence="2" key="1">
    <citation type="submission" date="2020-04" db="EMBL/GenBank/DDBJ databases">
        <title>Analysis of mating type loci in Filobasidium floriforme.</title>
        <authorList>
            <person name="Nowrousian M."/>
        </authorList>
    </citation>
    <scope>NUCLEOTIDE SEQUENCE</scope>
    <source>
        <strain evidence="2">CBS 6242</strain>
    </source>
</reference>
<feature type="compositionally biased region" description="Low complexity" evidence="1">
    <location>
        <begin position="101"/>
        <end position="114"/>
    </location>
</feature>
<organism evidence="2 3">
    <name type="scientific">Filobasidium floriforme</name>
    <dbReference type="NCBI Taxonomy" id="5210"/>
    <lineage>
        <taxon>Eukaryota</taxon>
        <taxon>Fungi</taxon>
        <taxon>Dikarya</taxon>
        <taxon>Basidiomycota</taxon>
        <taxon>Agaricomycotina</taxon>
        <taxon>Tremellomycetes</taxon>
        <taxon>Filobasidiales</taxon>
        <taxon>Filobasidiaceae</taxon>
        <taxon>Filobasidium</taxon>
    </lineage>
</organism>
<proteinExistence type="predicted"/>
<name>A0A8K0NQ35_9TREE</name>
<evidence type="ECO:0000313" key="3">
    <source>
        <dbReference type="Proteomes" id="UP000812966"/>
    </source>
</evidence>
<gene>
    <name evidence="2" type="ORF">FFLO_01363</name>
</gene>